<feature type="compositionally biased region" description="Low complexity" evidence="1">
    <location>
        <begin position="1"/>
        <end position="19"/>
    </location>
</feature>
<evidence type="ECO:0000256" key="2">
    <source>
        <dbReference type="SAM" id="Phobius"/>
    </source>
</evidence>
<dbReference type="EMBL" id="CP035491">
    <property type="protein sequence ID" value="QAY72206.1"/>
    <property type="molecule type" value="Genomic_DNA"/>
</dbReference>
<reference evidence="3 4" key="1">
    <citation type="submission" date="2019-01" db="EMBL/GenBank/DDBJ databases">
        <title>Genome sequencing of strain FW100M-8.</title>
        <authorList>
            <person name="Heo J."/>
            <person name="Kim S.-J."/>
            <person name="Kim J.-S."/>
            <person name="Hong S.-B."/>
            <person name="Kwon S.-W."/>
        </authorList>
    </citation>
    <scope>NUCLEOTIDE SEQUENCE [LARGE SCALE GENOMIC DNA]</scope>
    <source>
        <strain evidence="3 4">FW100M-8</strain>
    </source>
</reference>
<feature type="transmembrane region" description="Helical" evidence="2">
    <location>
        <begin position="32"/>
        <end position="51"/>
    </location>
</feature>
<keyword evidence="4" id="KW-1185">Reference proteome</keyword>
<dbReference type="KEGG" id="agf:ET445_01480"/>
<feature type="transmembrane region" description="Helical" evidence="2">
    <location>
        <begin position="71"/>
        <end position="92"/>
    </location>
</feature>
<protein>
    <submittedName>
        <fullName evidence="3">Uncharacterized protein</fullName>
    </submittedName>
</protein>
<evidence type="ECO:0000256" key="1">
    <source>
        <dbReference type="SAM" id="MobiDB-lite"/>
    </source>
</evidence>
<keyword evidence="2" id="KW-0812">Transmembrane</keyword>
<keyword evidence="2" id="KW-0472">Membrane</keyword>
<feature type="region of interest" description="Disordered" evidence="1">
    <location>
        <begin position="1"/>
        <end position="21"/>
    </location>
</feature>
<gene>
    <name evidence="3" type="ORF">ET445_01480</name>
</gene>
<proteinExistence type="predicted"/>
<dbReference type="RefSeq" id="WP_129188184.1">
    <property type="nucleotide sequence ID" value="NZ_CP035491.1"/>
</dbReference>
<evidence type="ECO:0000313" key="4">
    <source>
        <dbReference type="Proteomes" id="UP000291259"/>
    </source>
</evidence>
<keyword evidence="2" id="KW-1133">Transmembrane helix</keyword>
<sequence length="108" mass="11623">MSDTNDTTETNDTIETSSTADALPGPTIRWGALAWGLIFASIAGVVLWLSTGADRRDAVEAWLRTIGPVEFGLYAILALGALAVVFGVVGLIRRGERQRAVRRRHEAS</sequence>
<accession>A0A4P6F9H1</accession>
<dbReference type="Proteomes" id="UP000291259">
    <property type="component" value="Chromosome"/>
</dbReference>
<dbReference type="AlphaFoldDB" id="A0A4P6F9H1"/>
<dbReference type="OrthoDB" id="5125771at2"/>
<evidence type="ECO:0000313" key="3">
    <source>
        <dbReference type="EMBL" id="QAY72206.1"/>
    </source>
</evidence>
<name>A0A4P6F9H1_9MICO</name>
<organism evidence="3 4">
    <name type="scientific">Agromyces protaetiae</name>
    <dbReference type="NCBI Taxonomy" id="2509455"/>
    <lineage>
        <taxon>Bacteria</taxon>
        <taxon>Bacillati</taxon>
        <taxon>Actinomycetota</taxon>
        <taxon>Actinomycetes</taxon>
        <taxon>Micrococcales</taxon>
        <taxon>Microbacteriaceae</taxon>
        <taxon>Agromyces</taxon>
    </lineage>
</organism>